<dbReference type="PANTHER" id="PTHR12526:SF510">
    <property type="entry name" value="D-INOSITOL 3-PHOSPHATE GLYCOSYLTRANSFERASE"/>
    <property type="match status" value="1"/>
</dbReference>
<evidence type="ECO:0000313" key="3">
    <source>
        <dbReference type="EMBL" id="BAU92786.1"/>
    </source>
</evidence>
<keyword evidence="2 3" id="KW-0808">Transferase</keyword>
<keyword evidence="1" id="KW-0328">Glycosyltransferase</keyword>
<dbReference type="EMBL" id="AP014809">
    <property type="protein sequence ID" value="BAU92786.1"/>
    <property type="molecule type" value="Genomic_DNA"/>
</dbReference>
<dbReference type="Gene3D" id="3.40.50.2000">
    <property type="entry name" value="Glycogen Phosphorylase B"/>
    <property type="match status" value="1"/>
</dbReference>
<name>A0A160PIM3_9HYPH</name>
<dbReference type="AlphaFoldDB" id="A0A160PIM3"/>
<dbReference type="SUPFAM" id="SSF53756">
    <property type="entry name" value="UDP-Glycosyltransferase/glycogen phosphorylase"/>
    <property type="match status" value="1"/>
</dbReference>
<dbReference type="GO" id="GO:0016757">
    <property type="term" value="F:glycosyltransferase activity"/>
    <property type="evidence" value="ECO:0007669"/>
    <property type="project" value="UniProtKB-KW"/>
</dbReference>
<dbReference type="OrthoDB" id="8226882at2"/>
<gene>
    <name evidence="3" type="ORF">MPPM_4181</name>
</gene>
<dbReference type="CDD" id="cd03801">
    <property type="entry name" value="GT4_PimA-like"/>
    <property type="match status" value="1"/>
</dbReference>
<dbReference type="Pfam" id="PF13692">
    <property type="entry name" value="Glyco_trans_1_4"/>
    <property type="match status" value="1"/>
</dbReference>
<evidence type="ECO:0000256" key="1">
    <source>
        <dbReference type="ARBA" id="ARBA00022676"/>
    </source>
</evidence>
<dbReference type="PANTHER" id="PTHR12526">
    <property type="entry name" value="GLYCOSYLTRANSFERASE"/>
    <property type="match status" value="1"/>
</dbReference>
<dbReference type="RefSeq" id="WP_096486642.1">
    <property type="nucleotide sequence ID" value="NZ_AP014809.1"/>
</dbReference>
<sequence>MKDGALMAMAFSTYPWRNATWRERVDVVRLPPSSARRFMAVLRAARTHSILILNGFSRADLFAAVLVARLRRPPHVVILDPTWGRGENWADRAACRTILTLFDGDHVHYGVLTEFEVGTFPRTWVVDPARVHKVLWSCTLGDDELIASRSTGGGVFAGGNSLRDWDLMLRAARMVSTPVTIAAPNLTVEQLRSAPGNVTAGPVSPARYDALLRGADVVVVPMQSRDDRSSGQGTMLAAMALGKPLVVNDAPGVRDYVSDGETGIVVPRDDPAALAAALRRLLGDEPLRTRLGAAAEREVRQRFLLPHYVERVLGLMDTLPIRRTAAAPSPDRVRERMLARTRD</sequence>
<reference evidence="3 4" key="1">
    <citation type="journal article" date="2016" name="Genome Announc.">
        <title>Complete Genome Sequence of Methylobacterium populi P-1M, Isolated from Pink-Pigmented Household Biofilm.</title>
        <authorList>
            <person name="Morohoshi T."/>
            <person name="Ikeda T."/>
        </authorList>
    </citation>
    <scope>NUCLEOTIDE SEQUENCE [LARGE SCALE GENOMIC DNA]</scope>
    <source>
        <strain evidence="3 4">P-1M</strain>
    </source>
</reference>
<protein>
    <submittedName>
        <fullName evidence="3">Group 1 glycosyl transferase</fullName>
    </submittedName>
</protein>
<dbReference type="Proteomes" id="UP000218288">
    <property type="component" value="Chromosome"/>
</dbReference>
<organism evidence="3 4">
    <name type="scientific">Methylorubrum populi</name>
    <dbReference type="NCBI Taxonomy" id="223967"/>
    <lineage>
        <taxon>Bacteria</taxon>
        <taxon>Pseudomonadati</taxon>
        <taxon>Pseudomonadota</taxon>
        <taxon>Alphaproteobacteria</taxon>
        <taxon>Hyphomicrobiales</taxon>
        <taxon>Methylobacteriaceae</taxon>
        <taxon>Methylorubrum</taxon>
    </lineage>
</organism>
<accession>A0A160PIM3</accession>
<evidence type="ECO:0000313" key="4">
    <source>
        <dbReference type="Proteomes" id="UP000218288"/>
    </source>
</evidence>
<evidence type="ECO:0000256" key="2">
    <source>
        <dbReference type="ARBA" id="ARBA00022679"/>
    </source>
</evidence>
<proteinExistence type="predicted"/>